<dbReference type="GO" id="GO:0004065">
    <property type="term" value="F:arylsulfatase activity"/>
    <property type="evidence" value="ECO:0007669"/>
    <property type="project" value="UniProtKB-EC"/>
</dbReference>
<dbReference type="CDD" id="cd16144">
    <property type="entry name" value="ARS_like"/>
    <property type="match status" value="1"/>
</dbReference>
<dbReference type="AlphaFoldDB" id="A0A518BBA7"/>
<keyword evidence="5 9" id="KW-0378">Hydrolase</keyword>
<evidence type="ECO:0000313" key="10">
    <source>
        <dbReference type="Proteomes" id="UP000317093"/>
    </source>
</evidence>
<feature type="region of interest" description="Disordered" evidence="7">
    <location>
        <begin position="450"/>
        <end position="499"/>
    </location>
</feature>
<protein>
    <submittedName>
        <fullName evidence="9">Arylsulfatase</fullName>
        <ecNumber evidence="9">3.1.6.1</ecNumber>
    </submittedName>
</protein>
<dbReference type="Proteomes" id="UP000317093">
    <property type="component" value="Chromosome"/>
</dbReference>
<keyword evidence="6" id="KW-0106">Calcium</keyword>
<evidence type="ECO:0000256" key="1">
    <source>
        <dbReference type="ARBA" id="ARBA00001913"/>
    </source>
</evidence>
<evidence type="ECO:0000256" key="7">
    <source>
        <dbReference type="SAM" id="MobiDB-lite"/>
    </source>
</evidence>
<dbReference type="InterPro" id="IPR017850">
    <property type="entry name" value="Alkaline_phosphatase_core_sf"/>
</dbReference>
<comment type="cofactor">
    <cofactor evidence="1">
        <name>Ca(2+)</name>
        <dbReference type="ChEBI" id="CHEBI:29108"/>
    </cofactor>
</comment>
<dbReference type="Gene3D" id="3.30.1120.10">
    <property type="match status" value="1"/>
</dbReference>
<dbReference type="PANTHER" id="PTHR42693">
    <property type="entry name" value="ARYLSULFATASE FAMILY MEMBER"/>
    <property type="match status" value="1"/>
</dbReference>
<evidence type="ECO:0000256" key="4">
    <source>
        <dbReference type="ARBA" id="ARBA00022729"/>
    </source>
</evidence>
<reference evidence="9 10" key="1">
    <citation type="submission" date="2019-02" db="EMBL/GenBank/DDBJ databases">
        <title>Deep-cultivation of Planctomycetes and their phenomic and genomic characterization uncovers novel biology.</title>
        <authorList>
            <person name="Wiegand S."/>
            <person name="Jogler M."/>
            <person name="Boedeker C."/>
            <person name="Pinto D."/>
            <person name="Vollmers J."/>
            <person name="Rivas-Marin E."/>
            <person name="Kohn T."/>
            <person name="Peeters S.H."/>
            <person name="Heuer A."/>
            <person name="Rast P."/>
            <person name="Oberbeckmann S."/>
            <person name="Bunk B."/>
            <person name="Jeske O."/>
            <person name="Meyerdierks A."/>
            <person name="Storesund J.E."/>
            <person name="Kallscheuer N."/>
            <person name="Luecker S."/>
            <person name="Lage O.M."/>
            <person name="Pohl T."/>
            <person name="Merkel B.J."/>
            <person name="Hornburger P."/>
            <person name="Mueller R.-W."/>
            <person name="Bruemmer F."/>
            <person name="Labrenz M."/>
            <person name="Spormann A.M."/>
            <person name="Op den Camp H."/>
            <person name="Overmann J."/>
            <person name="Amann R."/>
            <person name="Jetten M.S.M."/>
            <person name="Mascher T."/>
            <person name="Medema M.H."/>
            <person name="Devos D.P."/>
            <person name="Kaster A.-K."/>
            <person name="Ovreas L."/>
            <person name="Rohde M."/>
            <person name="Galperin M.Y."/>
            <person name="Jogler C."/>
        </authorList>
    </citation>
    <scope>NUCLEOTIDE SEQUENCE [LARGE SCALE GENOMIC DNA]</scope>
    <source>
        <strain evidence="9 10">Pan216</strain>
    </source>
</reference>
<dbReference type="EMBL" id="CP036279">
    <property type="protein sequence ID" value="QDU64237.1"/>
    <property type="molecule type" value="Genomic_DNA"/>
</dbReference>
<dbReference type="PANTHER" id="PTHR42693:SF42">
    <property type="entry name" value="ARYLSULFATASE G"/>
    <property type="match status" value="1"/>
</dbReference>
<keyword evidence="4" id="KW-0732">Signal</keyword>
<evidence type="ECO:0000256" key="3">
    <source>
        <dbReference type="ARBA" id="ARBA00022723"/>
    </source>
</evidence>
<dbReference type="Pfam" id="PF00884">
    <property type="entry name" value="Sulfatase"/>
    <property type="match status" value="1"/>
</dbReference>
<evidence type="ECO:0000313" key="9">
    <source>
        <dbReference type="EMBL" id="QDU64237.1"/>
    </source>
</evidence>
<evidence type="ECO:0000256" key="2">
    <source>
        <dbReference type="ARBA" id="ARBA00008779"/>
    </source>
</evidence>
<dbReference type="EC" id="3.1.6.1" evidence="9"/>
<proteinExistence type="inferred from homology"/>
<evidence type="ECO:0000259" key="8">
    <source>
        <dbReference type="Pfam" id="PF00884"/>
    </source>
</evidence>
<accession>A0A518BBA7</accession>
<evidence type="ECO:0000256" key="5">
    <source>
        <dbReference type="ARBA" id="ARBA00022801"/>
    </source>
</evidence>
<keyword evidence="3" id="KW-0479">Metal-binding</keyword>
<organism evidence="9 10">
    <name type="scientific">Kolteria novifilia</name>
    <dbReference type="NCBI Taxonomy" id="2527975"/>
    <lineage>
        <taxon>Bacteria</taxon>
        <taxon>Pseudomonadati</taxon>
        <taxon>Planctomycetota</taxon>
        <taxon>Planctomycetia</taxon>
        <taxon>Kolteriales</taxon>
        <taxon>Kolteriaceae</taxon>
        <taxon>Kolteria</taxon>
    </lineage>
</organism>
<dbReference type="SUPFAM" id="SSF53649">
    <property type="entry name" value="Alkaline phosphatase-like"/>
    <property type="match status" value="1"/>
</dbReference>
<dbReference type="RefSeq" id="WP_145262296.1">
    <property type="nucleotide sequence ID" value="NZ_CP036279.1"/>
</dbReference>
<feature type="domain" description="Sulfatase N-terminal" evidence="8">
    <location>
        <begin position="36"/>
        <end position="354"/>
    </location>
</feature>
<gene>
    <name evidence="9" type="primary">atsA_45</name>
    <name evidence="9" type="ORF">Pan216_51260</name>
</gene>
<dbReference type="InterPro" id="IPR050738">
    <property type="entry name" value="Sulfatase"/>
</dbReference>
<dbReference type="OrthoDB" id="9783154at2"/>
<keyword evidence="10" id="KW-1185">Reference proteome</keyword>
<comment type="similarity">
    <text evidence="2">Belongs to the sulfatase family.</text>
</comment>
<dbReference type="GO" id="GO:0046872">
    <property type="term" value="F:metal ion binding"/>
    <property type="evidence" value="ECO:0007669"/>
    <property type="project" value="UniProtKB-KW"/>
</dbReference>
<name>A0A518BBA7_9BACT</name>
<dbReference type="KEGG" id="knv:Pan216_51260"/>
<dbReference type="InterPro" id="IPR000917">
    <property type="entry name" value="Sulfatase_N"/>
</dbReference>
<sequence>MTSNHSKERWGITLLVGVSLASFATADAKEPPLKRPNVVLFLVDDLGWSDVGCYGSKFHESPNIDRFAKAGMQFWDAYAACPVCSPTRASIMSGKYPATLGLTDFIPGHQRPWAKLNVPPNAPNLPLEEVTIAEALKTVGYTTGYFGKWHLGGPTHYPPQQGFDESIVTSGRHFAPKFRTAPKVDVPKNASLAEFLTEKSEGFMEKNREKPFFLFVAHYLVHIPLEARAENISKYEAKPKPPEGINHPVYAAMVQEVDESFGRILGKLKELGLSENTVVIFTSDNGGLTRRFDGGGEAVTTNAPLRDEKGSLYEGGIRVPLLVDWKGHIPAGSESRVPVSTVDLLPTIVDLAGVPKPERPHVDGVSLVPILEGGKSLDRAAIYWHYPHYHHSTPASAIRAGDYKLLEFFEDGHRELYNLKSDIGESNDLASAKPQKTTELAAQLDQWRKKVGAKLPTANPNHDPERASQWSRRYGEKRPRKAKAGKSATSPNSNPTPPR</sequence>
<dbReference type="Gene3D" id="3.40.720.10">
    <property type="entry name" value="Alkaline Phosphatase, subunit A"/>
    <property type="match status" value="1"/>
</dbReference>
<evidence type="ECO:0000256" key="6">
    <source>
        <dbReference type="ARBA" id="ARBA00022837"/>
    </source>
</evidence>